<protein>
    <submittedName>
        <fullName evidence="2">WGS project CCBQ000000000 data, contig 00016</fullName>
    </submittedName>
</protein>
<proteinExistence type="predicted"/>
<feature type="region of interest" description="Disordered" evidence="1">
    <location>
        <begin position="709"/>
        <end position="736"/>
    </location>
</feature>
<evidence type="ECO:0000256" key="1">
    <source>
        <dbReference type="SAM" id="MobiDB-lite"/>
    </source>
</evidence>
<reference evidence="2 3" key="1">
    <citation type="submission" date="2014-03" db="EMBL/GenBank/DDBJ databases">
        <title>The genome of Kluyveromyces dobzhanskii.</title>
        <authorList>
            <person name="Nystedt B."/>
            <person name="Astrom S."/>
        </authorList>
    </citation>
    <scope>NUCLEOTIDE SEQUENCE [LARGE SCALE GENOMIC DNA]</scope>
    <source>
        <strain evidence="2 3">CBS 2104</strain>
    </source>
</reference>
<evidence type="ECO:0000313" key="2">
    <source>
        <dbReference type="EMBL" id="CDO92151.1"/>
    </source>
</evidence>
<gene>
    <name evidence="2" type="ORF">KLDO_g476A</name>
</gene>
<organism evidence="2 3">
    <name type="scientific">Kluyveromyces dobzhanskii CBS 2104</name>
    <dbReference type="NCBI Taxonomy" id="1427455"/>
    <lineage>
        <taxon>Eukaryota</taxon>
        <taxon>Fungi</taxon>
        <taxon>Dikarya</taxon>
        <taxon>Ascomycota</taxon>
        <taxon>Saccharomycotina</taxon>
        <taxon>Saccharomycetes</taxon>
        <taxon>Saccharomycetales</taxon>
        <taxon>Saccharomycetaceae</taxon>
        <taxon>Kluyveromyces</taxon>
    </lineage>
</organism>
<evidence type="ECO:0000313" key="3">
    <source>
        <dbReference type="Proteomes" id="UP000031516"/>
    </source>
</evidence>
<accession>A0A0A8L1N2</accession>
<dbReference type="InterPro" id="IPR013887">
    <property type="entry name" value="UPF0592"/>
</dbReference>
<dbReference type="OrthoDB" id="296767at2759"/>
<dbReference type="Pfam" id="PF08578">
    <property type="entry name" value="DUF1765"/>
    <property type="match status" value="1"/>
</dbReference>
<comment type="caution">
    <text evidence="2">The sequence shown here is derived from an EMBL/GenBank/DDBJ whole genome shotgun (WGS) entry which is preliminary data.</text>
</comment>
<sequence length="1007" mass="114524">MHLLNSLNKFINLTASSASIGHGPDNGLSMSQLKVVTNFLRLNLLSPLRRLEPVISISAHVKQSSRPSSDVLTQWWLTLLNFINSTLISETTNTSLAMDAISVSLECVSRIISLTSLAVDSSVREREIYSYHLLLTVRWVTNRLVLNSRKRSDLLDTKLANAQATAVSNTAPVVLQFLQRYTELLTPLIGKVIAFAFCYLSDELHYDFEVIKFISRGRFDIKDIGDTVLLPDRSKQFCALDHAASQSEYTVGLVEEFNTTKLADPMPQETKKVFPIMISYLQNPQVVTTFLFHYWSIVLITHHQLGLQSLDVENFPGFSLISQFCSTSLKADLERLSRFIKAQDKQEKHESSLLKATETSNPSQINVSREKIINFIFTKFHAIRLIESTRSVVGFFHTTSIDKKLLSSFFSYQERSFLKICSVISAYESWMANIIFNILLQFFIFHFDTLPELIEVMSWHEWIEGIFGTLKTFNADSQLVGLICLFNVWNTIPINHRNDVIDALVDGLWDLLSVDTDFHIINILFHKLIVFKILTDQNLNEDRRQTIKRKLNSINEEVLRLINASKCDYAKLVDEKTVLYFHTNNALMLERQEPLFEDDLLLINQYKHSEANNRNINNTSLFTNISRMNNIRPAVVICRGKNPFDVSDELVTRAALLIAQKNKTKRESGAIRDTGSSSASSVHSNNTLENGNFKQYNELKFGLGALLSGFSEEKPEPPTKQSPANNKRRDSVVSGSTTDTFEAQEMISMYSTVSSVASNSSKSESSEDLLYKLSQKSRSHVVSTSDNDTTKKRKLMAPPESKFTKDIVSKEPIRYLFKTVTINSQVTQKKNMIDKIQDYNKKWGVQSANPYDKPLPNPFSLSSDTLLDGFDFDSLAPTIEELQQLNLVEDCVAKVYDNETSNEDDHTIPQIDLSQFFNGGSFVESNELHEKREYSQNNEPATNVGRMKLITRLAKLIKVTHTFNLTSKEFFEFRKVNGDNLIYMELDPGFYQNHSLNKGLLAISSYK</sequence>
<dbReference type="AlphaFoldDB" id="A0A0A8L1N2"/>
<keyword evidence="3" id="KW-1185">Reference proteome</keyword>
<feature type="region of interest" description="Disordered" evidence="1">
    <location>
        <begin position="776"/>
        <end position="797"/>
    </location>
</feature>
<dbReference type="Proteomes" id="UP000031516">
    <property type="component" value="Unassembled WGS sequence"/>
</dbReference>
<feature type="region of interest" description="Disordered" evidence="1">
    <location>
        <begin position="666"/>
        <end position="689"/>
    </location>
</feature>
<name>A0A0A8L1N2_9SACH</name>
<feature type="compositionally biased region" description="Polar residues" evidence="1">
    <location>
        <begin position="776"/>
        <end position="787"/>
    </location>
</feature>
<dbReference type="EMBL" id="CCBQ010000012">
    <property type="protein sequence ID" value="CDO92151.1"/>
    <property type="molecule type" value="Genomic_DNA"/>
</dbReference>